<dbReference type="InterPro" id="IPR052710">
    <property type="entry name" value="CAAX_protease"/>
</dbReference>
<accession>A0A0B6APQ9</accession>
<dbReference type="PANTHER" id="PTHR36435">
    <property type="entry name" value="SLR1288 PROTEIN"/>
    <property type="match status" value="1"/>
</dbReference>
<feature type="domain" description="CAAX prenyl protease 2/Lysostaphin resistance protein A-like" evidence="1">
    <location>
        <begin position="145"/>
        <end position="230"/>
    </location>
</feature>
<dbReference type="GO" id="GO:0080120">
    <property type="term" value="P:CAAX-box protein maturation"/>
    <property type="evidence" value="ECO:0007669"/>
    <property type="project" value="UniProtKB-ARBA"/>
</dbReference>
<dbReference type="Proteomes" id="UP000031829">
    <property type="component" value="Chromosome"/>
</dbReference>
<dbReference type="EMBL" id="CP009920">
    <property type="protein sequence ID" value="AJI23107.1"/>
    <property type="molecule type" value="Genomic_DNA"/>
</dbReference>
<gene>
    <name evidence="2" type="ORF">BG04_43</name>
</gene>
<dbReference type="AlphaFoldDB" id="A0A0B6APQ9"/>
<evidence type="ECO:0000259" key="1">
    <source>
        <dbReference type="Pfam" id="PF02517"/>
    </source>
</evidence>
<sequence length="238" mass="26826">MSTLSTNLEPVLKPKKKKEFTYFTLLLFIVLGFGLQIIAGIGVAIYDEVTGSNMTGILLEGPYALLVDAAFFLGVSVLYRPVRRFLKPMWNFSVLKERKTYVYIVVGFLIVAAVQYLMLSFLNVESADQQQKDLNQGSFNQTLLSSWIFFISVAVITPIKEELLYRGVLCGFLTKRHHVLVGIFISALVFGLLHIGFPITATVMGLVFAIIYYRTKSIFPSMILHMLWNGLVSITVFF</sequence>
<keyword evidence="2" id="KW-0645">Protease</keyword>
<evidence type="ECO:0000313" key="2">
    <source>
        <dbReference type="EMBL" id="AJI23107.1"/>
    </source>
</evidence>
<protein>
    <submittedName>
        <fullName evidence="2">CAAX protease self-immunity family protein</fullName>
    </submittedName>
</protein>
<dbReference type="RefSeq" id="WP_034650690.1">
    <property type="nucleotide sequence ID" value="NZ_BCVB01000006.1"/>
</dbReference>
<keyword evidence="2" id="KW-0378">Hydrolase</keyword>
<dbReference type="GeneID" id="93643568"/>
<dbReference type="Pfam" id="PF02517">
    <property type="entry name" value="Rce1-like"/>
    <property type="match status" value="1"/>
</dbReference>
<dbReference type="KEGG" id="bmeg:BG04_43"/>
<evidence type="ECO:0000313" key="3">
    <source>
        <dbReference type="Proteomes" id="UP000031829"/>
    </source>
</evidence>
<dbReference type="MEROPS" id="G05.007"/>
<proteinExistence type="predicted"/>
<organism evidence="2 3">
    <name type="scientific">Priestia megaterium (strain ATCC 14581 / DSM 32 / CCUG 1817 / JCM 2506 / NBRC 15308 / NCIMB 9376 / NCTC 10342 / NRRL B-14308 / VKM B-512 / Ford 19)</name>
    <name type="common">Bacillus megaterium</name>
    <dbReference type="NCBI Taxonomy" id="1348623"/>
    <lineage>
        <taxon>Bacteria</taxon>
        <taxon>Bacillati</taxon>
        <taxon>Bacillota</taxon>
        <taxon>Bacilli</taxon>
        <taxon>Bacillales</taxon>
        <taxon>Bacillaceae</taxon>
        <taxon>Priestia</taxon>
    </lineage>
</organism>
<name>A0A0B6APQ9_PRIM2</name>
<dbReference type="InterPro" id="IPR003675">
    <property type="entry name" value="Rce1/LyrA-like_dom"/>
</dbReference>
<reference evidence="2 3" key="1">
    <citation type="journal article" date="2015" name="Genome Announc.">
        <title>Complete genome sequences for 35 biothreat assay-relevant bacillus species.</title>
        <authorList>
            <person name="Johnson S.L."/>
            <person name="Daligault H.E."/>
            <person name="Davenport K.W."/>
            <person name="Jaissle J."/>
            <person name="Frey K.G."/>
            <person name="Ladner J.T."/>
            <person name="Broomall S.M."/>
            <person name="Bishop-Lilly K.A."/>
            <person name="Bruce D.C."/>
            <person name="Gibbons H.S."/>
            <person name="Coyne S.R."/>
            <person name="Lo C.C."/>
            <person name="Meincke L."/>
            <person name="Munk A.C."/>
            <person name="Koroleva G.I."/>
            <person name="Rosenzweig C.N."/>
            <person name="Palacios G.F."/>
            <person name="Redden C.L."/>
            <person name="Minogue T.D."/>
            <person name="Chain P.S."/>
        </authorList>
    </citation>
    <scope>NUCLEOTIDE SEQUENCE [LARGE SCALE GENOMIC DNA]</scope>
    <source>
        <strain evidence="3">ATCC 14581 / DSM 32 / JCM 2506 / NBRC 15308 / NCIMB 9376 / NCTC 10342 / NRRL B-14308 / VKM B-512</strain>
    </source>
</reference>
<dbReference type="GO" id="GO:0006508">
    <property type="term" value="P:proteolysis"/>
    <property type="evidence" value="ECO:0007669"/>
    <property type="project" value="UniProtKB-KW"/>
</dbReference>
<dbReference type="GO" id="GO:0004175">
    <property type="term" value="F:endopeptidase activity"/>
    <property type="evidence" value="ECO:0007669"/>
    <property type="project" value="UniProtKB-ARBA"/>
</dbReference>
<dbReference type="PANTHER" id="PTHR36435:SF1">
    <property type="entry name" value="CAAX AMINO TERMINAL PROTEASE FAMILY PROTEIN"/>
    <property type="match status" value="1"/>
</dbReference>
<dbReference type="HOGENOM" id="CLU_079560_1_0_9"/>